<protein>
    <submittedName>
        <fullName evidence="2">Uncharacterized protein</fullName>
    </submittedName>
</protein>
<evidence type="ECO:0000313" key="2">
    <source>
        <dbReference type="Ensembl" id="ENSCAFP00020026557.1"/>
    </source>
</evidence>
<accession>A0A8C0L8U6</accession>
<sequence>LSAWVIRKPKWQKFPQNREAKAPQPVDSCCMRSPPGRSSSALTCSFWNKRVPFRGLRDLFKRPGLQMDDAAPGLRSITRLHPPQAMRTGALCLHAKLLAIYANKIFPINKPNPWHTHTRKGVFLMVNGAPSCSRALQL</sequence>
<feature type="region of interest" description="Disordered" evidence="1">
    <location>
        <begin position="16"/>
        <end position="39"/>
    </location>
</feature>
<dbReference type="AlphaFoldDB" id="A0A8C0L8U6"/>
<organism evidence="2 3">
    <name type="scientific">Canis lupus dingo</name>
    <name type="common">dingo</name>
    <dbReference type="NCBI Taxonomy" id="286419"/>
    <lineage>
        <taxon>Eukaryota</taxon>
        <taxon>Metazoa</taxon>
        <taxon>Chordata</taxon>
        <taxon>Craniata</taxon>
        <taxon>Vertebrata</taxon>
        <taxon>Euteleostomi</taxon>
        <taxon>Mammalia</taxon>
        <taxon>Eutheria</taxon>
        <taxon>Laurasiatheria</taxon>
        <taxon>Carnivora</taxon>
        <taxon>Caniformia</taxon>
        <taxon>Canidae</taxon>
        <taxon>Canis</taxon>
    </lineage>
</organism>
<reference evidence="2" key="2">
    <citation type="submission" date="2025-09" db="UniProtKB">
        <authorList>
            <consortium name="Ensembl"/>
        </authorList>
    </citation>
    <scope>IDENTIFICATION</scope>
</reference>
<evidence type="ECO:0000313" key="3">
    <source>
        <dbReference type="Proteomes" id="UP000694391"/>
    </source>
</evidence>
<keyword evidence="3" id="KW-1185">Reference proteome</keyword>
<name>A0A8C0L8U6_CANLU</name>
<reference evidence="2" key="1">
    <citation type="submission" date="2025-08" db="UniProtKB">
        <authorList>
            <consortium name="Ensembl"/>
        </authorList>
    </citation>
    <scope>IDENTIFICATION</scope>
</reference>
<dbReference type="Ensembl" id="ENSCAFT00020030681.1">
    <property type="protein sequence ID" value="ENSCAFP00020026557.1"/>
    <property type="gene ID" value="ENSCAFG00020020879.1"/>
</dbReference>
<evidence type="ECO:0000256" key="1">
    <source>
        <dbReference type="SAM" id="MobiDB-lite"/>
    </source>
</evidence>
<proteinExistence type="predicted"/>
<dbReference type="Proteomes" id="UP000694391">
    <property type="component" value="Unplaced"/>
</dbReference>